<protein>
    <submittedName>
        <fullName evidence="2">Uncharacterized protein</fullName>
    </submittedName>
</protein>
<feature type="transmembrane region" description="Helical" evidence="1">
    <location>
        <begin position="6"/>
        <end position="24"/>
    </location>
</feature>
<evidence type="ECO:0000313" key="3">
    <source>
        <dbReference type="Proteomes" id="UP000321026"/>
    </source>
</evidence>
<keyword evidence="1" id="KW-1133">Transmembrane helix</keyword>
<organism evidence="2 3">
    <name type="scientific">Candidatus Dojkabacteria bacterium</name>
    <dbReference type="NCBI Taxonomy" id="2099670"/>
    <lineage>
        <taxon>Bacteria</taxon>
        <taxon>Candidatus Dojkabacteria</taxon>
    </lineage>
</organism>
<proteinExistence type="predicted"/>
<evidence type="ECO:0000313" key="2">
    <source>
        <dbReference type="EMBL" id="TXG76114.1"/>
    </source>
</evidence>
<accession>A0A5C7J4H1</accession>
<keyword evidence="1" id="KW-0812">Transmembrane</keyword>
<dbReference type="Gene3D" id="2.60.40.10">
    <property type="entry name" value="Immunoglobulins"/>
    <property type="match status" value="1"/>
</dbReference>
<sequence length="139" mass="15129">MKKETVFAILLGIGAGVLIALWVIRGTQTKSKSPDQTINNESITPSITISSGTAEPLLISTPEDGFLSQTEEITIKGKSKKGSLLIAQSPVGEISEVLKSDEFEVKLKLMQGMNHVLVTSYNDTLVDTRSLTIFYVEEE</sequence>
<keyword evidence="1" id="KW-0472">Membrane</keyword>
<evidence type="ECO:0000256" key="1">
    <source>
        <dbReference type="SAM" id="Phobius"/>
    </source>
</evidence>
<dbReference type="EMBL" id="SSDS01000084">
    <property type="protein sequence ID" value="TXG76114.1"/>
    <property type="molecule type" value="Genomic_DNA"/>
</dbReference>
<dbReference type="Proteomes" id="UP000321026">
    <property type="component" value="Unassembled WGS sequence"/>
</dbReference>
<dbReference type="AlphaFoldDB" id="A0A5C7J4H1"/>
<dbReference type="InterPro" id="IPR013783">
    <property type="entry name" value="Ig-like_fold"/>
</dbReference>
<name>A0A5C7J4H1_9BACT</name>
<reference evidence="2 3" key="1">
    <citation type="submission" date="2018-09" db="EMBL/GenBank/DDBJ databases">
        <title>Metagenome Assembled Genomes from an Advanced Water Purification Facility.</title>
        <authorList>
            <person name="Stamps B.W."/>
            <person name="Spear J.R."/>
        </authorList>
    </citation>
    <scope>NUCLEOTIDE SEQUENCE [LARGE SCALE GENOMIC DNA]</scope>
    <source>
        <strain evidence="2">Bin_63_2</strain>
    </source>
</reference>
<gene>
    <name evidence="2" type="ORF">E6Q11_05365</name>
</gene>
<comment type="caution">
    <text evidence="2">The sequence shown here is derived from an EMBL/GenBank/DDBJ whole genome shotgun (WGS) entry which is preliminary data.</text>
</comment>